<keyword evidence="2" id="KW-1185">Reference proteome</keyword>
<dbReference type="EMBL" id="KU160652">
    <property type="protein sequence ID" value="ALY09405.1"/>
    <property type="molecule type" value="Genomic_DNA"/>
</dbReference>
<name>A0A0U4B3T0_9CAUD</name>
<dbReference type="RefSeq" id="YP_009602682.1">
    <property type="nucleotide sequence ID" value="NC_041942.1"/>
</dbReference>
<evidence type="ECO:0000313" key="1">
    <source>
        <dbReference type="EMBL" id="ALY09405.1"/>
    </source>
</evidence>
<dbReference type="CDD" id="cd19958">
    <property type="entry name" value="pyocin_knob"/>
    <property type="match status" value="1"/>
</dbReference>
<dbReference type="GeneID" id="40078546"/>
<gene>
    <name evidence="1" type="primary">2</name>
    <name evidence="1" type="ORF">JOANN_2</name>
</gene>
<evidence type="ECO:0008006" key="3">
    <source>
        <dbReference type="Google" id="ProtNLM"/>
    </source>
</evidence>
<proteinExistence type="predicted"/>
<reference evidence="1 2" key="1">
    <citation type="submission" date="2015-11" db="EMBL/GenBank/DDBJ databases">
        <authorList>
            <person name="Ott C.T."/>
            <person name="Jacobs-Sera D."/>
            <person name="Guerrero C.A."/>
            <person name="Bowman C.A."/>
            <person name="Russell D.A."/>
            <person name="Pope W.H."/>
            <person name="Hatfull G.F."/>
        </authorList>
    </citation>
    <scope>NUCLEOTIDE SEQUENCE [LARGE SCALE GENOMIC DNA]</scope>
</reference>
<accession>A0A0U4B3T0</accession>
<dbReference type="KEGG" id="vg:40078546"/>
<protein>
    <recommendedName>
        <fullName evidence="3">Minor tail protein</fullName>
    </recommendedName>
</protein>
<dbReference type="Proteomes" id="UP000221495">
    <property type="component" value="Segment"/>
</dbReference>
<evidence type="ECO:0000313" key="2">
    <source>
        <dbReference type="Proteomes" id="UP000221495"/>
    </source>
</evidence>
<sequence>MARTPDNPALAQVWVDNTDPLNPKFEFYFPRGSKGEPGGWISTAMPVNSDLNLLTSEGLYRIIASPTAPEAVTANLPFNEAGSLSVTLSQTGTTQIQVYTTNTKSMYARRRFNGVWGAWRHFGTSRVDVTAGRAMYSWDEVNNREQLVYGDTGWRNITADILNGWTASAVLIRRVGSEVFLRLYQVNGTASTAVTIATLTAGFRSGVFQYEPCYTEAASLATILVESTGNIKAAGGATKYGTAAYSEVRWSTVEPWPATLPGVASGAIPSS</sequence>
<dbReference type="OrthoDB" id="15415at10239"/>
<organism evidence="1 2">
    <name type="scientific">Arthrobacter phage Joann</name>
    <dbReference type="NCBI Taxonomy" id="1772303"/>
    <lineage>
        <taxon>Viruses</taxon>
        <taxon>Duplodnaviria</taxon>
        <taxon>Heunggongvirae</taxon>
        <taxon>Uroviricota</taxon>
        <taxon>Caudoviricetes</taxon>
        <taxon>Korravirus</taxon>
        <taxon>Korravirus joann</taxon>
    </lineage>
</organism>